<evidence type="ECO:0000313" key="2">
    <source>
        <dbReference type="Proteomes" id="UP000499080"/>
    </source>
</evidence>
<organism evidence="1 2">
    <name type="scientific">Araneus ventricosus</name>
    <name type="common">Orbweaver spider</name>
    <name type="synonym">Epeira ventricosa</name>
    <dbReference type="NCBI Taxonomy" id="182803"/>
    <lineage>
        <taxon>Eukaryota</taxon>
        <taxon>Metazoa</taxon>
        <taxon>Ecdysozoa</taxon>
        <taxon>Arthropoda</taxon>
        <taxon>Chelicerata</taxon>
        <taxon>Arachnida</taxon>
        <taxon>Araneae</taxon>
        <taxon>Araneomorphae</taxon>
        <taxon>Entelegynae</taxon>
        <taxon>Araneoidea</taxon>
        <taxon>Araneidae</taxon>
        <taxon>Araneus</taxon>
    </lineage>
</organism>
<comment type="caution">
    <text evidence="1">The sequence shown here is derived from an EMBL/GenBank/DDBJ whole genome shotgun (WGS) entry which is preliminary data.</text>
</comment>
<gene>
    <name evidence="1" type="ORF">AVEN_49077_1</name>
</gene>
<keyword evidence="2" id="KW-1185">Reference proteome</keyword>
<dbReference type="Proteomes" id="UP000499080">
    <property type="component" value="Unassembled WGS sequence"/>
</dbReference>
<reference evidence="1 2" key="1">
    <citation type="journal article" date="2019" name="Sci. Rep.">
        <title>Orb-weaving spider Araneus ventricosus genome elucidates the spidroin gene catalogue.</title>
        <authorList>
            <person name="Kono N."/>
            <person name="Nakamura H."/>
            <person name="Ohtoshi R."/>
            <person name="Moran D.A.P."/>
            <person name="Shinohara A."/>
            <person name="Yoshida Y."/>
            <person name="Fujiwara M."/>
            <person name="Mori M."/>
            <person name="Tomita M."/>
            <person name="Arakawa K."/>
        </authorList>
    </citation>
    <scope>NUCLEOTIDE SEQUENCE [LARGE SCALE GENOMIC DNA]</scope>
</reference>
<dbReference type="EMBL" id="BGPR01100921">
    <property type="protein sequence ID" value="GBM57886.1"/>
    <property type="molecule type" value="Genomic_DNA"/>
</dbReference>
<sequence length="99" mass="11048">MKFVFPSTDLRSQRHKFIFSPLKKIEPLLVSPLPKNLLPFSILALSSLNPIVLPTAGAVNRHLHESSSVLWSSFQRAIIGSLPFFFGPFPQSCVASGWR</sequence>
<name>A0A4Y2GYU4_ARAVE</name>
<protein>
    <submittedName>
        <fullName evidence="1">Uncharacterized protein</fullName>
    </submittedName>
</protein>
<proteinExistence type="predicted"/>
<dbReference type="AlphaFoldDB" id="A0A4Y2GYU4"/>
<accession>A0A4Y2GYU4</accession>
<evidence type="ECO:0000313" key="1">
    <source>
        <dbReference type="EMBL" id="GBM57886.1"/>
    </source>
</evidence>